<proteinExistence type="predicted"/>
<comment type="caution">
    <text evidence="2">The sequence shown here is derived from an EMBL/GenBank/DDBJ whole genome shotgun (WGS) entry which is preliminary data.</text>
</comment>
<dbReference type="AlphaFoldDB" id="A0AAE3K9J0"/>
<keyword evidence="1" id="KW-1133">Transmembrane helix</keyword>
<dbReference type="InterPro" id="IPR045466">
    <property type="entry name" value="DUF6498"/>
</dbReference>
<organism evidence="2 3">
    <name type="scientific">Natronocalculus amylovorans</name>
    <dbReference type="NCBI Taxonomy" id="2917812"/>
    <lineage>
        <taxon>Archaea</taxon>
        <taxon>Methanobacteriati</taxon>
        <taxon>Methanobacteriota</taxon>
        <taxon>Stenosarchaea group</taxon>
        <taxon>Halobacteria</taxon>
        <taxon>Halobacteriales</taxon>
        <taxon>Haloferacaceae</taxon>
        <taxon>Natronocalculus</taxon>
    </lineage>
</organism>
<sequence>MFRPHPPETAPPLVRFIPLFFANCIPLVGVIWLHWEADILILLYIVELLFLLLLAGVKSLFAAHPPKETESDLATVSNATLSDTRGSVTVVSWLPPIYPRNVPYAFGITRRILWLALVLTIILSTVIEPLQVLQQPVFWAAVVALVSGHLVETVTQYFGHAEYEQLSPYGVLEPPARQGFLLVMLLLVLGVLLETEIGSIVALSILVSVKILSDWAVYHVDRSTSVSRFTRWLAGPGERDTADSRTAQVPVPSEEPTARIQADQRTVLLSSVFRSIPKSLQKHLPLAGMAWIVFLITVGQAFSALQFQLITFGLIVGAFVFGTIIEAGSWYVRYGGMEYQRRGDRVVAYDRFFEMPQWSTPLNEIRNVEVASGRLADRFTDARTFSMTSGWDDNDADRIIGPTTNPKKAIETFSLPIPTAAVDFEPLRRGYAVIVVLIPTAVFLGTLVMIGLPSPPIQAFLFLFFMLPVVVTLSQSLWKGICE</sequence>
<feature type="transmembrane region" description="Helical" evidence="1">
    <location>
        <begin position="309"/>
        <end position="332"/>
    </location>
</feature>
<reference evidence="2" key="2">
    <citation type="submission" date="2022-02" db="EMBL/GenBank/DDBJ databases">
        <authorList>
            <person name="Elcheninov A.G."/>
            <person name="Sorokin D.Y."/>
            <person name="Kublanov I.V."/>
        </authorList>
    </citation>
    <scope>NUCLEOTIDE SEQUENCE</scope>
    <source>
        <strain evidence="2">AArc-St2</strain>
    </source>
</reference>
<gene>
    <name evidence="2" type="ORF">AArcSt2_11955</name>
</gene>
<feature type="transmembrane region" description="Helical" evidence="1">
    <location>
        <begin position="40"/>
        <end position="61"/>
    </location>
</feature>
<accession>A0AAE3K9J0</accession>
<evidence type="ECO:0000313" key="3">
    <source>
        <dbReference type="Proteomes" id="UP001203207"/>
    </source>
</evidence>
<feature type="transmembrane region" description="Helical" evidence="1">
    <location>
        <begin position="457"/>
        <end position="478"/>
    </location>
</feature>
<evidence type="ECO:0000313" key="2">
    <source>
        <dbReference type="EMBL" id="MCL9817660.1"/>
    </source>
</evidence>
<feature type="transmembrane region" description="Helical" evidence="1">
    <location>
        <begin position="12"/>
        <end position="33"/>
    </location>
</feature>
<dbReference type="Pfam" id="PF20108">
    <property type="entry name" value="DUF6498"/>
    <property type="match status" value="1"/>
</dbReference>
<feature type="transmembrane region" description="Helical" evidence="1">
    <location>
        <begin position="431"/>
        <end position="451"/>
    </location>
</feature>
<dbReference type="RefSeq" id="WP_250584919.1">
    <property type="nucleotide sequence ID" value="NZ_JAKRVX010000005.1"/>
</dbReference>
<keyword evidence="1" id="KW-0472">Membrane</keyword>
<feature type="transmembrane region" description="Helical" evidence="1">
    <location>
        <begin position="112"/>
        <end position="130"/>
    </location>
</feature>
<name>A0AAE3K9J0_9EURY</name>
<feature type="transmembrane region" description="Helical" evidence="1">
    <location>
        <begin position="179"/>
        <end position="207"/>
    </location>
</feature>
<dbReference type="EMBL" id="JAKRVX010000005">
    <property type="protein sequence ID" value="MCL9817660.1"/>
    <property type="molecule type" value="Genomic_DNA"/>
</dbReference>
<keyword evidence="3" id="KW-1185">Reference proteome</keyword>
<feature type="transmembrane region" description="Helical" evidence="1">
    <location>
        <begin position="284"/>
        <end position="303"/>
    </location>
</feature>
<protein>
    <submittedName>
        <fullName evidence="2">DUF6498-containing protein</fullName>
    </submittedName>
</protein>
<dbReference type="Proteomes" id="UP001203207">
    <property type="component" value="Unassembled WGS sequence"/>
</dbReference>
<keyword evidence="1" id="KW-0812">Transmembrane</keyword>
<reference evidence="2" key="1">
    <citation type="journal article" date="2022" name="Syst. Appl. Microbiol.">
        <title>Natronocalculus amylovorans gen. nov., sp. nov., and Natranaeroarchaeum aerophilus sp. nov., dominant culturable amylolytic natronoarchaea from hypersaline soda lakes in southwestern Siberia.</title>
        <authorList>
            <person name="Sorokin D.Y."/>
            <person name="Elcheninov A.G."/>
            <person name="Khizhniak T.V."/>
            <person name="Koenen M."/>
            <person name="Bale N.J."/>
            <person name="Damste J.S.S."/>
            <person name="Kublanov I.V."/>
        </authorList>
    </citation>
    <scope>NUCLEOTIDE SEQUENCE</scope>
    <source>
        <strain evidence="2">AArc-St2</strain>
    </source>
</reference>
<evidence type="ECO:0000256" key="1">
    <source>
        <dbReference type="SAM" id="Phobius"/>
    </source>
</evidence>